<evidence type="ECO:0000256" key="1">
    <source>
        <dbReference type="ARBA" id="ARBA00010940"/>
    </source>
</evidence>
<dbReference type="Gene3D" id="1.10.10.10">
    <property type="entry name" value="Winged helix-like DNA-binding domain superfamily/Winged helix DNA-binding domain"/>
    <property type="match status" value="1"/>
</dbReference>
<dbReference type="CDD" id="cd14660">
    <property type="entry name" value="E2F_DD"/>
    <property type="match status" value="1"/>
</dbReference>
<dbReference type="Gene3D" id="6.10.250.540">
    <property type="match status" value="1"/>
</dbReference>
<proteinExistence type="inferred from homology"/>
<feature type="domain" description="E2F/DP family winged-helix DNA-binding" evidence="7">
    <location>
        <begin position="41"/>
        <end position="106"/>
    </location>
</feature>
<dbReference type="InterPro" id="IPR015633">
    <property type="entry name" value="E2F"/>
</dbReference>
<name>A0A1R2BKP0_9CILI</name>
<dbReference type="SUPFAM" id="SSF46785">
    <property type="entry name" value="Winged helix' DNA-binding domain"/>
    <property type="match status" value="1"/>
</dbReference>
<dbReference type="InterPro" id="IPR036388">
    <property type="entry name" value="WH-like_DNA-bd_sf"/>
</dbReference>
<evidence type="ECO:0000256" key="3">
    <source>
        <dbReference type="ARBA" id="ARBA00023125"/>
    </source>
</evidence>
<organism evidence="8 9">
    <name type="scientific">Stentor coeruleus</name>
    <dbReference type="NCBI Taxonomy" id="5963"/>
    <lineage>
        <taxon>Eukaryota</taxon>
        <taxon>Sar</taxon>
        <taxon>Alveolata</taxon>
        <taxon>Ciliophora</taxon>
        <taxon>Postciliodesmatophora</taxon>
        <taxon>Heterotrichea</taxon>
        <taxon>Heterotrichida</taxon>
        <taxon>Stentoridae</taxon>
        <taxon>Stentor</taxon>
    </lineage>
</organism>
<evidence type="ECO:0000256" key="5">
    <source>
        <dbReference type="RuleBase" id="RU003796"/>
    </source>
</evidence>
<dbReference type="SUPFAM" id="SSF144074">
    <property type="entry name" value="E2F-DP heterodimerization region"/>
    <property type="match status" value="1"/>
</dbReference>
<dbReference type="PANTHER" id="PTHR12081">
    <property type="entry name" value="TRANSCRIPTION FACTOR E2F"/>
    <property type="match status" value="1"/>
</dbReference>
<dbReference type="InterPro" id="IPR003316">
    <property type="entry name" value="E2F_WHTH_DNA-bd_dom"/>
</dbReference>
<keyword evidence="6" id="KW-0175">Coiled coil</keyword>
<dbReference type="Pfam" id="PF16421">
    <property type="entry name" value="E2F_CC-MB"/>
    <property type="match status" value="1"/>
</dbReference>
<evidence type="ECO:0000256" key="4">
    <source>
        <dbReference type="ARBA" id="ARBA00023163"/>
    </source>
</evidence>
<dbReference type="GO" id="GO:0090575">
    <property type="term" value="C:RNA polymerase II transcription regulator complex"/>
    <property type="evidence" value="ECO:0007669"/>
    <property type="project" value="TreeGrafter"/>
</dbReference>
<keyword evidence="9" id="KW-1185">Reference proteome</keyword>
<dbReference type="Proteomes" id="UP000187209">
    <property type="component" value="Unassembled WGS sequence"/>
</dbReference>
<dbReference type="SMART" id="SM01372">
    <property type="entry name" value="E2F_TDP"/>
    <property type="match status" value="1"/>
</dbReference>
<dbReference type="InterPro" id="IPR032198">
    <property type="entry name" value="E2F_CC-MB"/>
</dbReference>
<dbReference type="OrthoDB" id="340676at2759"/>
<accession>A0A1R2BKP0</accession>
<dbReference type="InterPro" id="IPR036390">
    <property type="entry name" value="WH_DNA-bd_sf"/>
</dbReference>
<sequence length="229" mass="26492">MNLTRIRKKRFDIDFTTDEEVYSPSSEHKSHGSSKKYSIFHPDSSLGVLTKNFVSLIQNAPNKCIEINDATRILQVQKRRIYDITNVLEGIGLIEKKHKNRIRWIGSKSNEDFSQEIMNYEREMRELKEEEDKIDQWTQKLQDSLNQLIKDPEYAALAFITQEDINSLPNLTENPNEILLAIKAPPGSILEVPEPDLCSNELEKYQIVLNSKTEPIMMYMVSNDSSSKI</sequence>
<keyword evidence="3 5" id="KW-0238">DNA-binding</keyword>
<keyword evidence="5" id="KW-0539">Nucleus</keyword>
<dbReference type="InterPro" id="IPR037241">
    <property type="entry name" value="E2F-DP_heterodim"/>
</dbReference>
<keyword evidence="2 5" id="KW-0805">Transcription regulation</keyword>
<reference evidence="8 9" key="1">
    <citation type="submission" date="2016-11" db="EMBL/GenBank/DDBJ databases">
        <title>The macronuclear genome of Stentor coeruleus: a giant cell with tiny introns.</title>
        <authorList>
            <person name="Slabodnick M."/>
            <person name="Ruby J.G."/>
            <person name="Reiff S.B."/>
            <person name="Swart E.C."/>
            <person name="Gosai S."/>
            <person name="Prabakaran S."/>
            <person name="Witkowska E."/>
            <person name="Larue G.E."/>
            <person name="Fisher S."/>
            <person name="Freeman R.M."/>
            <person name="Gunawardena J."/>
            <person name="Chu W."/>
            <person name="Stover N.A."/>
            <person name="Gregory B.D."/>
            <person name="Nowacki M."/>
            <person name="Derisi J."/>
            <person name="Roy S.W."/>
            <person name="Marshall W.F."/>
            <person name="Sood P."/>
        </authorList>
    </citation>
    <scope>NUCLEOTIDE SEQUENCE [LARGE SCALE GENOMIC DNA]</scope>
    <source>
        <strain evidence="8">WM001</strain>
    </source>
</reference>
<dbReference type="EMBL" id="MPUH01000580">
    <property type="protein sequence ID" value="OMJ77333.1"/>
    <property type="molecule type" value="Genomic_DNA"/>
</dbReference>
<keyword evidence="4 5" id="KW-0804">Transcription</keyword>
<evidence type="ECO:0000313" key="9">
    <source>
        <dbReference type="Proteomes" id="UP000187209"/>
    </source>
</evidence>
<dbReference type="GO" id="GO:0000981">
    <property type="term" value="F:DNA-binding transcription factor activity, RNA polymerase II-specific"/>
    <property type="evidence" value="ECO:0007669"/>
    <property type="project" value="TreeGrafter"/>
</dbReference>
<feature type="coiled-coil region" evidence="6">
    <location>
        <begin position="110"/>
        <end position="147"/>
    </location>
</feature>
<evidence type="ECO:0000256" key="6">
    <source>
        <dbReference type="SAM" id="Coils"/>
    </source>
</evidence>
<comment type="caution">
    <text evidence="8">The sequence shown here is derived from an EMBL/GenBank/DDBJ whole genome shotgun (WGS) entry which is preliminary data.</text>
</comment>
<evidence type="ECO:0000259" key="7">
    <source>
        <dbReference type="SMART" id="SM01372"/>
    </source>
</evidence>
<dbReference type="FunFam" id="1.10.10.10:FF:000008">
    <property type="entry name" value="E2F transcription factor 1"/>
    <property type="match status" value="1"/>
</dbReference>
<dbReference type="Pfam" id="PF02319">
    <property type="entry name" value="WHD_E2F_TDP"/>
    <property type="match status" value="1"/>
</dbReference>
<evidence type="ECO:0000313" key="8">
    <source>
        <dbReference type="EMBL" id="OMJ77333.1"/>
    </source>
</evidence>
<comment type="similarity">
    <text evidence="1 5">Belongs to the E2F/DP family.</text>
</comment>
<dbReference type="GO" id="GO:0000978">
    <property type="term" value="F:RNA polymerase II cis-regulatory region sequence-specific DNA binding"/>
    <property type="evidence" value="ECO:0007669"/>
    <property type="project" value="InterPro"/>
</dbReference>
<protein>
    <recommendedName>
        <fullName evidence="7">E2F/DP family winged-helix DNA-binding domain-containing protein</fullName>
    </recommendedName>
</protein>
<dbReference type="PANTHER" id="PTHR12081:SF18">
    <property type="entry name" value="TRANSCRIPTION FACTOR E2F2-RELATED"/>
    <property type="match status" value="1"/>
</dbReference>
<evidence type="ECO:0000256" key="2">
    <source>
        <dbReference type="ARBA" id="ARBA00023015"/>
    </source>
</evidence>
<gene>
    <name evidence="8" type="ORF">SteCoe_23076</name>
</gene>
<comment type="subcellular location">
    <subcellularLocation>
        <location evidence="5">Nucleus</location>
    </subcellularLocation>
</comment>
<dbReference type="GO" id="GO:0046983">
    <property type="term" value="F:protein dimerization activity"/>
    <property type="evidence" value="ECO:0007669"/>
    <property type="project" value="InterPro"/>
</dbReference>
<dbReference type="AlphaFoldDB" id="A0A1R2BKP0"/>